<dbReference type="Pfam" id="PF13025">
    <property type="entry name" value="DUF3886"/>
    <property type="match status" value="1"/>
</dbReference>
<evidence type="ECO:0000313" key="3">
    <source>
        <dbReference type="Proteomes" id="UP000282311"/>
    </source>
</evidence>
<accession>A0A3B0C0M9</accession>
<reference evidence="2 3" key="1">
    <citation type="journal article" date="2007" name="Int. J. Syst. Evol. Microbiol.">
        <title>Paenibacillus ginsengarvi sp. nov., isolated from soil from ginseng cultivation.</title>
        <authorList>
            <person name="Yoon M.H."/>
            <person name="Ten L.N."/>
            <person name="Im W.T."/>
        </authorList>
    </citation>
    <scope>NUCLEOTIDE SEQUENCE [LARGE SCALE GENOMIC DNA]</scope>
    <source>
        <strain evidence="2 3">KCTC 13059</strain>
    </source>
</reference>
<evidence type="ECO:0000313" key="2">
    <source>
        <dbReference type="EMBL" id="RKN78208.1"/>
    </source>
</evidence>
<gene>
    <name evidence="2" type="ORF">D7M11_23155</name>
</gene>
<dbReference type="Proteomes" id="UP000282311">
    <property type="component" value="Unassembled WGS sequence"/>
</dbReference>
<feature type="compositionally biased region" description="Low complexity" evidence="1">
    <location>
        <begin position="7"/>
        <end position="23"/>
    </location>
</feature>
<sequence>MAKPKKPLSQAAPAAADKPATLKDLLNPAVVEKLKAAGDELKAAEAQRKEETRKREEEARKVEQKRLDNDFGHLLENSKMDWRKYKNSN</sequence>
<dbReference type="InterPro" id="IPR024980">
    <property type="entry name" value="DUF3886"/>
</dbReference>
<proteinExistence type="predicted"/>
<dbReference type="AlphaFoldDB" id="A0A3B0C0M9"/>
<comment type="caution">
    <text evidence="2">The sequence shown here is derived from an EMBL/GenBank/DDBJ whole genome shotgun (WGS) entry which is preliminary data.</text>
</comment>
<keyword evidence="3" id="KW-1185">Reference proteome</keyword>
<dbReference type="EMBL" id="RBAH01000019">
    <property type="protein sequence ID" value="RKN78208.1"/>
    <property type="molecule type" value="Genomic_DNA"/>
</dbReference>
<feature type="region of interest" description="Disordered" evidence="1">
    <location>
        <begin position="1"/>
        <end position="23"/>
    </location>
</feature>
<organism evidence="2 3">
    <name type="scientific">Paenibacillus ginsengarvi</name>
    <dbReference type="NCBI Taxonomy" id="400777"/>
    <lineage>
        <taxon>Bacteria</taxon>
        <taxon>Bacillati</taxon>
        <taxon>Bacillota</taxon>
        <taxon>Bacilli</taxon>
        <taxon>Bacillales</taxon>
        <taxon>Paenibacillaceae</taxon>
        <taxon>Paenibacillus</taxon>
    </lineage>
</organism>
<evidence type="ECO:0000256" key="1">
    <source>
        <dbReference type="SAM" id="MobiDB-lite"/>
    </source>
</evidence>
<feature type="region of interest" description="Disordered" evidence="1">
    <location>
        <begin position="43"/>
        <end position="89"/>
    </location>
</feature>
<protein>
    <submittedName>
        <fullName evidence="2">DUF3886 domain-containing protein</fullName>
    </submittedName>
</protein>
<dbReference type="RefSeq" id="WP_120749644.1">
    <property type="nucleotide sequence ID" value="NZ_RBAH01000019.1"/>
</dbReference>
<name>A0A3B0C0M9_9BACL</name>